<gene>
    <name evidence="10" type="ORF">FCM35_KLT01655</name>
</gene>
<evidence type="ECO:0000256" key="8">
    <source>
        <dbReference type="PROSITE-ProRule" id="PRU00282"/>
    </source>
</evidence>
<reference evidence="10" key="1">
    <citation type="submission" date="2020-01" db="EMBL/GenBank/DDBJ databases">
        <title>Genome sequence of Kobresia littledalei, the first chromosome-level genome in the family Cyperaceae.</title>
        <authorList>
            <person name="Qu G."/>
        </authorList>
    </citation>
    <scope>NUCLEOTIDE SEQUENCE</scope>
    <source>
        <strain evidence="10">C.B.Clarke</strain>
        <tissue evidence="10">Leaf</tissue>
    </source>
</reference>
<feature type="repeat" description="Solcar" evidence="8">
    <location>
        <begin position="53"/>
        <end position="135"/>
    </location>
</feature>
<evidence type="ECO:0000256" key="3">
    <source>
        <dbReference type="ARBA" id="ARBA00022448"/>
    </source>
</evidence>
<evidence type="ECO:0000256" key="1">
    <source>
        <dbReference type="ARBA" id="ARBA00004141"/>
    </source>
</evidence>
<evidence type="ECO:0000256" key="4">
    <source>
        <dbReference type="ARBA" id="ARBA00022692"/>
    </source>
</evidence>
<proteinExistence type="inferred from homology"/>
<keyword evidence="6" id="KW-1133">Transmembrane helix</keyword>
<comment type="similarity">
    <text evidence="2 9">Belongs to the mitochondrial carrier (TC 2.A.29) family.</text>
</comment>
<organism evidence="10 11">
    <name type="scientific">Carex littledalei</name>
    <dbReference type="NCBI Taxonomy" id="544730"/>
    <lineage>
        <taxon>Eukaryota</taxon>
        <taxon>Viridiplantae</taxon>
        <taxon>Streptophyta</taxon>
        <taxon>Embryophyta</taxon>
        <taxon>Tracheophyta</taxon>
        <taxon>Spermatophyta</taxon>
        <taxon>Magnoliopsida</taxon>
        <taxon>Liliopsida</taxon>
        <taxon>Poales</taxon>
        <taxon>Cyperaceae</taxon>
        <taxon>Cyperoideae</taxon>
        <taxon>Cariceae</taxon>
        <taxon>Carex</taxon>
        <taxon>Carex subgen. Euthyceras</taxon>
    </lineage>
</organism>
<dbReference type="FunFam" id="1.50.40.10:FF:000097">
    <property type="entry name" value="Protein MITOFERRINLIKE 1, chloroplastic"/>
    <property type="match status" value="1"/>
</dbReference>
<keyword evidence="5" id="KW-0677">Repeat</keyword>
<dbReference type="Proteomes" id="UP000623129">
    <property type="component" value="Unassembled WGS sequence"/>
</dbReference>
<dbReference type="GO" id="GO:0016020">
    <property type="term" value="C:membrane"/>
    <property type="evidence" value="ECO:0007669"/>
    <property type="project" value="UniProtKB-SubCell"/>
</dbReference>
<keyword evidence="7 8" id="KW-0472">Membrane</keyword>
<keyword evidence="11" id="KW-1185">Reference proteome</keyword>
<evidence type="ECO:0000256" key="5">
    <source>
        <dbReference type="ARBA" id="ARBA00022737"/>
    </source>
</evidence>
<evidence type="ECO:0000256" key="7">
    <source>
        <dbReference type="ARBA" id="ARBA00023136"/>
    </source>
</evidence>
<evidence type="ECO:0000256" key="2">
    <source>
        <dbReference type="ARBA" id="ARBA00006375"/>
    </source>
</evidence>
<feature type="repeat" description="Solcar" evidence="8">
    <location>
        <begin position="239"/>
        <end position="325"/>
    </location>
</feature>
<evidence type="ECO:0000256" key="9">
    <source>
        <dbReference type="RuleBase" id="RU000488"/>
    </source>
</evidence>
<evidence type="ECO:0000313" key="10">
    <source>
        <dbReference type="EMBL" id="KAF3333964.1"/>
    </source>
</evidence>
<protein>
    <submittedName>
        <fullName evidence="10">Protein MITOFERRINLIKE 1</fullName>
    </submittedName>
</protein>
<name>A0A833RED9_9POAL</name>
<dbReference type="Gene3D" id="1.50.40.10">
    <property type="entry name" value="Mitochondrial carrier domain"/>
    <property type="match status" value="2"/>
</dbReference>
<sequence length="343" mass="36405">MAGAGFNPKPVYLLLPPKPESDFPACFTHLTSVLLSPVSHPKNPNPTALSPLDRATIGAAAGAAAGAFTYAVLLPLDAVKTNIQAKLYSNSLEATISIFKTKGIQGFYRGLSAVAIGSATSSAVYFGTCELAKHVMYALGAGGFTVPRVVVPPLAGAMGNVMSSAIMVPKELITQRMQAGASGRSWQVLLRIVKSDGISGLYAGYTATLLRNLPAGILSYSSFEYLKAFVLFHTKQTQLKPAQSILCGALAGAISASLTTPLDVVKTRLMTQTHKNAQRKVSEILRQIVNEEGWVGLGRGIGPRVLHSACFAALGYFAFETVRLAISKRYIEQREKTVADLTS</sequence>
<dbReference type="OrthoDB" id="276989at2759"/>
<keyword evidence="4 8" id="KW-0812">Transmembrane</keyword>
<feature type="repeat" description="Solcar" evidence="8">
    <location>
        <begin position="147"/>
        <end position="229"/>
    </location>
</feature>
<dbReference type="Pfam" id="PF00153">
    <property type="entry name" value="Mito_carr"/>
    <property type="match status" value="3"/>
</dbReference>
<evidence type="ECO:0000313" key="11">
    <source>
        <dbReference type="Proteomes" id="UP000623129"/>
    </source>
</evidence>
<dbReference type="AlphaFoldDB" id="A0A833RED9"/>
<comment type="subcellular location">
    <subcellularLocation>
        <location evidence="1">Membrane</location>
        <topology evidence="1">Multi-pass membrane protein</topology>
    </subcellularLocation>
</comment>
<accession>A0A833RED9</accession>
<dbReference type="PANTHER" id="PTHR45667">
    <property type="entry name" value="S-ADENOSYLMETHIONINE MITOCHONDRIAL CARRIER PROTEIN"/>
    <property type="match status" value="1"/>
</dbReference>
<dbReference type="PROSITE" id="PS50920">
    <property type="entry name" value="SOLCAR"/>
    <property type="match status" value="3"/>
</dbReference>
<evidence type="ECO:0000256" key="6">
    <source>
        <dbReference type="ARBA" id="ARBA00022989"/>
    </source>
</evidence>
<comment type="caution">
    <text evidence="10">The sequence shown here is derived from an EMBL/GenBank/DDBJ whole genome shotgun (WGS) entry which is preliminary data.</text>
</comment>
<dbReference type="InterPro" id="IPR018108">
    <property type="entry name" value="MCP_transmembrane"/>
</dbReference>
<dbReference type="InterPro" id="IPR023395">
    <property type="entry name" value="MCP_dom_sf"/>
</dbReference>
<dbReference type="SUPFAM" id="SSF103506">
    <property type="entry name" value="Mitochondrial carrier"/>
    <property type="match status" value="1"/>
</dbReference>
<keyword evidence="3 9" id="KW-0813">Transport</keyword>
<dbReference type="EMBL" id="SWLB01000010">
    <property type="protein sequence ID" value="KAF3333964.1"/>
    <property type="molecule type" value="Genomic_DNA"/>
</dbReference>